<dbReference type="AlphaFoldDB" id="F2U0H5"/>
<evidence type="ECO:0000313" key="2">
    <source>
        <dbReference type="Proteomes" id="UP000007799"/>
    </source>
</evidence>
<dbReference type="GeneID" id="16078061"/>
<proteinExistence type="predicted"/>
<dbReference type="RefSeq" id="XP_004997464.1">
    <property type="nucleotide sequence ID" value="XM_004997407.1"/>
</dbReference>
<dbReference type="InParanoid" id="F2U0H5"/>
<sequence length="180" mass="19576">MKFRHSTYATAAKCFECRDHHANNQQHTHPSPSQDASRVARVACQPCHSPGSECMRAYNAREDGDGNVVALPAHWHGWRGQRCPSPENQPPVRTRSPRIPLVSTLLTSPPATSLSAHTGTHAVAHAQSALSFSAATHLPCFPCQPKRLVLVVLVVCHRGPAICACMRSNGLRTTRIPSPQ</sequence>
<dbReference type="EMBL" id="GL832958">
    <property type="protein sequence ID" value="EGD80903.1"/>
    <property type="molecule type" value="Genomic_DNA"/>
</dbReference>
<dbReference type="KEGG" id="sre:PTSG_11746"/>
<dbReference type="Proteomes" id="UP000007799">
    <property type="component" value="Unassembled WGS sequence"/>
</dbReference>
<gene>
    <name evidence="1" type="ORF">PTSG_11746</name>
</gene>
<organism evidence="2">
    <name type="scientific">Salpingoeca rosetta (strain ATCC 50818 / BSB-021)</name>
    <dbReference type="NCBI Taxonomy" id="946362"/>
    <lineage>
        <taxon>Eukaryota</taxon>
        <taxon>Choanoflagellata</taxon>
        <taxon>Craspedida</taxon>
        <taxon>Salpingoecidae</taxon>
        <taxon>Salpingoeca</taxon>
    </lineage>
</organism>
<reference evidence="1" key="1">
    <citation type="submission" date="2009-08" db="EMBL/GenBank/DDBJ databases">
        <title>Annotation of Salpingoeca rosetta.</title>
        <authorList>
            <consortium name="The Broad Institute Genome Sequencing Platform"/>
            <person name="Russ C."/>
            <person name="Cuomo C."/>
            <person name="Burger G."/>
            <person name="Gray M.W."/>
            <person name="Holland P.W.H."/>
            <person name="King N."/>
            <person name="Lang F.B.F."/>
            <person name="Roger A.J."/>
            <person name="Ruiz-Trillo I."/>
            <person name="Young S.K."/>
            <person name="Zeng Q."/>
            <person name="Gargeya S."/>
            <person name="Alvarado L."/>
            <person name="Berlin A."/>
            <person name="Chapman S.B."/>
            <person name="Chen Z."/>
            <person name="Freedman E."/>
            <person name="Gellesch M."/>
            <person name="Goldberg J."/>
            <person name="Griggs A."/>
            <person name="Gujja S."/>
            <person name="Heilman E."/>
            <person name="Heiman D."/>
            <person name="Howarth C."/>
            <person name="Mehta T."/>
            <person name="Neiman D."/>
            <person name="Pearson M."/>
            <person name="Roberts A."/>
            <person name="Saif S."/>
            <person name="Shea T."/>
            <person name="Shenoy N."/>
            <person name="Sisk P."/>
            <person name="Stolte C."/>
            <person name="Sykes S."/>
            <person name="White J."/>
            <person name="Yandava C."/>
            <person name="Haas B."/>
            <person name="Nusbaum C."/>
            <person name="Birren B."/>
        </authorList>
    </citation>
    <scope>NUCLEOTIDE SEQUENCE [LARGE SCALE GENOMIC DNA]</scope>
    <source>
        <strain evidence="1">ATCC 50818</strain>
    </source>
</reference>
<evidence type="ECO:0000313" key="1">
    <source>
        <dbReference type="EMBL" id="EGD80903.1"/>
    </source>
</evidence>
<name>F2U0H5_SALR5</name>
<keyword evidence="2" id="KW-1185">Reference proteome</keyword>
<protein>
    <submittedName>
        <fullName evidence="1">Uncharacterized protein</fullName>
    </submittedName>
</protein>
<accession>F2U0H5</accession>